<protein>
    <recommendedName>
        <fullName evidence="3">Transcriptional regulator</fullName>
    </recommendedName>
</protein>
<reference evidence="2" key="1">
    <citation type="journal article" date="2019" name="Int. J. Syst. Evol. Microbiol.">
        <title>The Global Catalogue of Microorganisms (GCM) 10K type strain sequencing project: providing services to taxonomists for standard genome sequencing and annotation.</title>
        <authorList>
            <consortium name="The Broad Institute Genomics Platform"/>
            <consortium name="The Broad Institute Genome Sequencing Center for Infectious Disease"/>
            <person name="Wu L."/>
            <person name="Ma J."/>
        </authorList>
    </citation>
    <scope>NUCLEOTIDE SEQUENCE [LARGE SCALE GENOMIC DNA]</scope>
    <source>
        <strain evidence="2">CCUG 54520</strain>
    </source>
</reference>
<dbReference type="Proteomes" id="UP001595914">
    <property type="component" value="Unassembled WGS sequence"/>
</dbReference>
<evidence type="ECO:0000313" key="2">
    <source>
        <dbReference type="Proteomes" id="UP001595914"/>
    </source>
</evidence>
<organism evidence="1 2">
    <name type="scientific">Rhodococcus kronopolitis</name>
    <dbReference type="NCBI Taxonomy" id="1460226"/>
    <lineage>
        <taxon>Bacteria</taxon>
        <taxon>Bacillati</taxon>
        <taxon>Actinomycetota</taxon>
        <taxon>Actinomycetes</taxon>
        <taxon>Mycobacteriales</taxon>
        <taxon>Nocardiaceae</taxon>
        <taxon>Rhodococcus</taxon>
    </lineage>
</organism>
<accession>A0ABV9FNY4</accession>
<dbReference type="EMBL" id="JBHSFO010000002">
    <property type="protein sequence ID" value="MFC4602738.1"/>
    <property type="molecule type" value="Genomic_DNA"/>
</dbReference>
<gene>
    <name evidence="1" type="ORF">ACFO6S_03425</name>
</gene>
<name>A0ABV9FNY4_9NOCA</name>
<dbReference type="RefSeq" id="WP_378414192.1">
    <property type="nucleotide sequence ID" value="NZ_JBHSFO010000002.1"/>
</dbReference>
<keyword evidence="2" id="KW-1185">Reference proteome</keyword>
<proteinExistence type="predicted"/>
<evidence type="ECO:0000313" key="1">
    <source>
        <dbReference type="EMBL" id="MFC4602738.1"/>
    </source>
</evidence>
<sequence length="126" mass="13509">MNTLEVTPSERRRIARIAVDALGPQRSDHALVRVTCPASHHVATVYRTAEGSAVVAGLGPRSHGSRDFVDTAHHGDHSGSEFVDLLAASRYEDDELPASCACGARTLSRRELLDAVVSHTKSLTLP</sequence>
<evidence type="ECO:0008006" key="3">
    <source>
        <dbReference type="Google" id="ProtNLM"/>
    </source>
</evidence>
<comment type="caution">
    <text evidence="1">The sequence shown here is derived from an EMBL/GenBank/DDBJ whole genome shotgun (WGS) entry which is preliminary data.</text>
</comment>